<sequence length="396" mass="42600">MADDKVARRARGGTGRTRLAEVAQLAQVSTATVSRVFNTPTKVSAEVQARVREAAAALHWIPNAAGRALASRRSHIAGVIIPTLDNEIFARQVSGMQAIFAENGFTLLIGCSNYDPAEGLAQVQAMLAQGIEVLAMVGENYPPQTFDLLRQRSLPYVLTYGYRHDSPHPCIGFDNRAAFRQLADYVLSLGHRRIAAIFQPMDANDRVAARLDGLRDGLAAAGVTLRAADLHIGPSNMDFGAESLRRIMAGKTRPTAIICGNDNLALGAVGAALDLGIAIPHDLSITGFDDLAIVSRIAPRLTTMRVDNLEIGRLAGEMLIGAAGGRGMLHSIELRADLCMRATTSPPRSAARAPAAARDSDNANDHQARNQQPHAGIRPQRVQHDLQEDKKQRRTP</sequence>
<feature type="compositionally biased region" description="Low complexity" evidence="4">
    <location>
        <begin position="345"/>
        <end position="357"/>
    </location>
</feature>
<dbReference type="GO" id="GO:0003700">
    <property type="term" value="F:DNA-binding transcription factor activity"/>
    <property type="evidence" value="ECO:0007669"/>
    <property type="project" value="TreeGrafter"/>
</dbReference>
<dbReference type="InterPro" id="IPR028082">
    <property type="entry name" value="Peripla_BP_I"/>
</dbReference>
<evidence type="ECO:0000256" key="4">
    <source>
        <dbReference type="SAM" id="MobiDB-lite"/>
    </source>
</evidence>
<dbReference type="InterPro" id="IPR000843">
    <property type="entry name" value="HTH_LacI"/>
</dbReference>
<dbReference type="Proteomes" id="UP000708298">
    <property type="component" value="Unassembled WGS sequence"/>
</dbReference>
<keyword evidence="1" id="KW-0805">Transcription regulation</keyword>
<dbReference type="Pfam" id="PF13377">
    <property type="entry name" value="Peripla_BP_3"/>
    <property type="match status" value="1"/>
</dbReference>
<reference evidence="6" key="1">
    <citation type="journal article" date="2021" name="Microorganisms">
        <title>Acidisoma silvae sp. nov. and Acidisomacellulosilytica sp. nov., Two Acidophilic Bacteria Isolated from Decaying Wood, Hydrolyzing Cellulose and Producing Poly-3-hydroxybutyrate.</title>
        <authorList>
            <person name="Mieszkin S."/>
            <person name="Pouder E."/>
            <person name="Uroz S."/>
            <person name="Simon-Colin C."/>
            <person name="Alain K."/>
        </authorList>
    </citation>
    <scope>NUCLEOTIDE SEQUENCE</scope>
    <source>
        <strain evidence="6">HW T2.11</strain>
    </source>
</reference>
<keyword evidence="7" id="KW-1185">Reference proteome</keyword>
<dbReference type="PANTHER" id="PTHR30146">
    <property type="entry name" value="LACI-RELATED TRANSCRIPTIONAL REPRESSOR"/>
    <property type="match status" value="1"/>
</dbReference>
<evidence type="ECO:0000313" key="7">
    <source>
        <dbReference type="Proteomes" id="UP000708298"/>
    </source>
</evidence>
<accession>A0A963YTP8</accession>
<organism evidence="6 7">
    <name type="scientific">Acidisoma silvae</name>
    <dbReference type="NCBI Taxonomy" id="2802396"/>
    <lineage>
        <taxon>Bacteria</taxon>
        <taxon>Pseudomonadati</taxon>
        <taxon>Pseudomonadota</taxon>
        <taxon>Alphaproteobacteria</taxon>
        <taxon>Acetobacterales</taxon>
        <taxon>Acidocellaceae</taxon>
        <taxon>Acidisoma</taxon>
    </lineage>
</organism>
<keyword evidence="2 6" id="KW-0238">DNA-binding</keyword>
<reference evidence="6" key="2">
    <citation type="submission" date="2021-01" db="EMBL/GenBank/DDBJ databases">
        <authorList>
            <person name="Mieszkin S."/>
            <person name="Pouder E."/>
            <person name="Alain K."/>
        </authorList>
    </citation>
    <scope>NUCLEOTIDE SEQUENCE</scope>
    <source>
        <strain evidence="6">HW T2.11</strain>
    </source>
</reference>
<dbReference type="SUPFAM" id="SSF53822">
    <property type="entry name" value="Periplasmic binding protein-like I"/>
    <property type="match status" value="1"/>
</dbReference>
<evidence type="ECO:0000313" key="6">
    <source>
        <dbReference type="EMBL" id="MCB8876865.1"/>
    </source>
</evidence>
<dbReference type="Gene3D" id="1.10.260.40">
    <property type="entry name" value="lambda repressor-like DNA-binding domains"/>
    <property type="match status" value="1"/>
</dbReference>
<gene>
    <name evidence="6" type="ORF">ASILVAE211_16855</name>
</gene>
<feature type="region of interest" description="Disordered" evidence="4">
    <location>
        <begin position="345"/>
        <end position="396"/>
    </location>
</feature>
<evidence type="ECO:0000256" key="2">
    <source>
        <dbReference type="ARBA" id="ARBA00023125"/>
    </source>
</evidence>
<comment type="caution">
    <text evidence="6">The sequence shown here is derived from an EMBL/GenBank/DDBJ whole genome shotgun (WGS) entry which is preliminary data.</text>
</comment>
<name>A0A963YTP8_9PROT</name>
<dbReference type="Pfam" id="PF00356">
    <property type="entry name" value="LacI"/>
    <property type="match status" value="1"/>
</dbReference>
<keyword evidence="3" id="KW-0804">Transcription</keyword>
<dbReference type="CDD" id="cd01392">
    <property type="entry name" value="HTH_LacI"/>
    <property type="match status" value="1"/>
</dbReference>
<evidence type="ECO:0000256" key="3">
    <source>
        <dbReference type="ARBA" id="ARBA00023163"/>
    </source>
</evidence>
<evidence type="ECO:0000259" key="5">
    <source>
        <dbReference type="PROSITE" id="PS50932"/>
    </source>
</evidence>
<dbReference type="InterPro" id="IPR010982">
    <property type="entry name" value="Lambda_DNA-bd_dom_sf"/>
</dbReference>
<dbReference type="CDD" id="cd06273">
    <property type="entry name" value="PBP1_LacI-like"/>
    <property type="match status" value="1"/>
</dbReference>
<dbReference type="PROSITE" id="PS50932">
    <property type="entry name" value="HTH_LACI_2"/>
    <property type="match status" value="1"/>
</dbReference>
<dbReference type="RefSeq" id="WP_406566075.1">
    <property type="nucleotide sequence ID" value="NZ_JAESVB010000008.1"/>
</dbReference>
<proteinExistence type="predicted"/>
<protein>
    <submittedName>
        <fullName evidence="6">LacI family DNA-binding transcriptional regulator</fullName>
    </submittedName>
</protein>
<feature type="domain" description="HTH lacI-type" evidence="5">
    <location>
        <begin position="17"/>
        <end position="71"/>
    </location>
</feature>
<dbReference type="PANTHER" id="PTHR30146:SF138">
    <property type="entry name" value="TRANSCRIPTIONAL REGULATORY PROTEIN"/>
    <property type="match status" value="1"/>
</dbReference>
<dbReference type="InterPro" id="IPR046335">
    <property type="entry name" value="LacI/GalR-like_sensor"/>
</dbReference>
<dbReference type="SMART" id="SM00354">
    <property type="entry name" value="HTH_LACI"/>
    <property type="match status" value="1"/>
</dbReference>
<dbReference type="SUPFAM" id="SSF47413">
    <property type="entry name" value="lambda repressor-like DNA-binding domains"/>
    <property type="match status" value="1"/>
</dbReference>
<dbReference type="AlphaFoldDB" id="A0A963YTP8"/>
<evidence type="ECO:0000256" key="1">
    <source>
        <dbReference type="ARBA" id="ARBA00023015"/>
    </source>
</evidence>
<dbReference type="EMBL" id="JAESVB010000008">
    <property type="protein sequence ID" value="MCB8876865.1"/>
    <property type="molecule type" value="Genomic_DNA"/>
</dbReference>
<dbReference type="GO" id="GO:0000976">
    <property type="term" value="F:transcription cis-regulatory region binding"/>
    <property type="evidence" value="ECO:0007669"/>
    <property type="project" value="TreeGrafter"/>
</dbReference>
<dbReference type="Gene3D" id="3.40.50.2300">
    <property type="match status" value="2"/>
</dbReference>
<feature type="compositionally biased region" description="Basic and acidic residues" evidence="4">
    <location>
        <begin position="358"/>
        <end position="368"/>
    </location>
</feature>
<feature type="compositionally biased region" description="Basic and acidic residues" evidence="4">
    <location>
        <begin position="382"/>
        <end position="396"/>
    </location>
</feature>